<protein>
    <submittedName>
        <fullName evidence="1">DOPA 4,5-dioxygenase</fullName>
    </submittedName>
</protein>
<dbReference type="RefSeq" id="WP_141344346.1">
    <property type="nucleotide sequence ID" value="NZ_BJLF01000003.1"/>
</dbReference>
<dbReference type="PANTHER" id="PTHR36423">
    <property type="entry name" value="AFR070WP"/>
    <property type="match status" value="1"/>
</dbReference>
<dbReference type="Pfam" id="PF08883">
    <property type="entry name" value="DOPA_dioxygen"/>
    <property type="match status" value="1"/>
</dbReference>
<comment type="caution">
    <text evidence="1">The sequence shown here is derived from an EMBL/GenBank/DDBJ whole genome shotgun (WGS) entry which is preliminary data.</text>
</comment>
<gene>
    <name evidence="1" type="ORF">VIN01S_08140</name>
</gene>
<proteinExistence type="predicted"/>
<evidence type="ECO:0000313" key="2">
    <source>
        <dbReference type="Proteomes" id="UP000318717"/>
    </source>
</evidence>
<dbReference type="OrthoDB" id="572228at2"/>
<dbReference type="Proteomes" id="UP000318717">
    <property type="component" value="Unassembled WGS sequence"/>
</dbReference>
<organism evidence="1 2">
    <name type="scientific">Vibrio inusitatus NBRC 102082</name>
    <dbReference type="NCBI Taxonomy" id="1219070"/>
    <lineage>
        <taxon>Bacteria</taxon>
        <taxon>Pseudomonadati</taxon>
        <taxon>Pseudomonadota</taxon>
        <taxon>Gammaproteobacteria</taxon>
        <taxon>Vibrionales</taxon>
        <taxon>Vibrionaceae</taxon>
        <taxon>Vibrio</taxon>
    </lineage>
</organism>
<dbReference type="InterPro" id="IPR023389">
    <property type="entry name" value="DOPA-like_sf"/>
</dbReference>
<reference evidence="1 2" key="1">
    <citation type="submission" date="2019-06" db="EMBL/GenBank/DDBJ databases">
        <title>Whole genome shotgun sequence of Vibrio inusitatus NBRC 102082.</title>
        <authorList>
            <person name="Hosoyama A."/>
            <person name="Uohara A."/>
            <person name="Ohji S."/>
            <person name="Ichikawa N."/>
        </authorList>
    </citation>
    <scope>NUCLEOTIDE SEQUENCE [LARGE SCALE GENOMIC DNA]</scope>
    <source>
        <strain evidence="1 2">NBRC 102082</strain>
    </source>
</reference>
<keyword evidence="1" id="KW-0223">Dioxygenase</keyword>
<dbReference type="InterPro" id="IPR014980">
    <property type="entry name" value="DOPA_dioxygen"/>
</dbReference>
<dbReference type="AlphaFoldDB" id="A0A4Y3HTD5"/>
<dbReference type="SUPFAM" id="SSF143410">
    <property type="entry name" value="DOPA-like"/>
    <property type="match status" value="1"/>
</dbReference>
<accession>A0A4Y3HTD5</accession>
<keyword evidence="2" id="KW-1185">Reference proteome</keyword>
<dbReference type="GO" id="GO:0051213">
    <property type="term" value="F:dioxygenase activity"/>
    <property type="evidence" value="ECO:0007669"/>
    <property type="project" value="UniProtKB-KW"/>
</dbReference>
<dbReference type="PIRSF" id="PIRSF028139">
    <property type="entry name" value="DOPA-diox_rel_Mll2280"/>
    <property type="match status" value="1"/>
</dbReference>
<sequence length="110" mass="12803">MILPSRGFERYHAHVYFDETSLIFAQSLREPVSNKFNVELGRVNTKLVGPHPCWSYQILFLEEEFDEIIAWLDAHRQDLTVLLHPEAGNFLIDHTQRAGWLGEPIELNLT</sequence>
<dbReference type="Gene3D" id="3.30.70.1240">
    <property type="entry name" value="DOPA-like domains"/>
    <property type="match status" value="1"/>
</dbReference>
<dbReference type="EMBL" id="BJLF01000003">
    <property type="protein sequence ID" value="GEA50010.1"/>
    <property type="molecule type" value="Genomic_DNA"/>
</dbReference>
<dbReference type="PANTHER" id="PTHR36423:SF2">
    <property type="entry name" value="AFR070WP"/>
    <property type="match status" value="1"/>
</dbReference>
<name>A0A4Y3HTD5_9VIBR</name>
<keyword evidence="1" id="KW-0560">Oxidoreductase</keyword>
<evidence type="ECO:0000313" key="1">
    <source>
        <dbReference type="EMBL" id="GEA50010.1"/>
    </source>
</evidence>